<dbReference type="Proteomes" id="UP001596368">
    <property type="component" value="Unassembled WGS sequence"/>
</dbReference>
<dbReference type="Pfam" id="PF26408">
    <property type="entry name" value="DUF8106"/>
    <property type="match status" value="1"/>
</dbReference>
<name>A0ABD5XKR1_9EURY</name>
<evidence type="ECO:0000313" key="3">
    <source>
        <dbReference type="Proteomes" id="UP001596368"/>
    </source>
</evidence>
<keyword evidence="3" id="KW-1185">Reference proteome</keyword>
<feature type="domain" description="DUF8106" evidence="1">
    <location>
        <begin position="12"/>
        <end position="54"/>
    </location>
</feature>
<reference evidence="2 3" key="1">
    <citation type="journal article" date="2019" name="Int. J. Syst. Evol. Microbiol.">
        <title>The Global Catalogue of Microorganisms (GCM) 10K type strain sequencing project: providing services to taxonomists for standard genome sequencing and annotation.</title>
        <authorList>
            <consortium name="The Broad Institute Genomics Platform"/>
            <consortium name="The Broad Institute Genome Sequencing Center for Infectious Disease"/>
            <person name="Wu L."/>
            <person name="Ma J."/>
        </authorList>
    </citation>
    <scope>NUCLEOTIDE SEQUENCE [LARGE SCALE GENOMIC DNA]</scope>
    <source>
        <strain evidence="2 3">DT92</strain>
    </source>
</reference>
<gene>
    <name evidence="2" type="ORF">ACFQRB_02360</name>
</gene>
<comment type="caution">
    <text evidence="2">The sequence shown here is derived from an EMBL/GenBank/DDBJ whole genome shotgun (WGS) entry which is preliminary data.</text>
</comment>
<accession>A0ABD5XKR1</accession>
<protein>
    <recommendedName>
        <fullName evidence="1">DUF8106 domain-containing protein</fullName>
    </recommendedName>
</protein>
<evidence type="ECO:0000259" key="1">
    <source>
        <dbReference type="Pfam" id="PF26408"/>
    </source>
</evidence>
<dbReference type="AlphaFoldDB" id="A0ABD5XKR1"/>
<sequence>MIPASTTTRPPPKTVLYCPDCWHAAPPTGDWLVRAGVGREALVCPDCGAVVTVRRVDPVPA</sequence>
<organism evidence="2 3">
    <name type="scientific">Halobaculum litoreum</name>
    <dbReference type="NCBI Taxonomy" id="3031998"/>
    <lineage>
        <taxon>Archaea</taxon>
        <taxon>Methanobacteriati</taxon>
        <taxon>Methanobacteriota</taxon>
        <taxon>Stenosarchaea group</taxon>
        <taxon>Halobacteria</taxon>
        <taxon>Halobacteriales</taxon>
        <taxon>Haloferacaceae</taxon>
        <taxon>Halobaculum</taxon>
    </lineage>
</organism>
<evidence type="ECO:0000313" key="2">
    <source>
        <dbReference type="EMBL" id="MFC7135750.1"/>
    </source>
</evidence>
<dbReference type="EMBL" id="JBHSZG010000001">
    <property type="protein sequence ID" value="MFC7135750.1"/>
    <property type="molecule type" value="Genomic_DNA"/>
</dbReference>
<proteinExistence type="predicted"/>
<dbReference type="InterPro" id="IPR058419">
    <property type="entry name" value="DUF8106"/>
</dbReference>